<feature type="transmembrane region" description="Helical" evidence="7">
    <location>
        <begin position="49"/>
        <end position="71"/>
    </location>
</feature>
<evidence type="ECO:0000313" key="10">
    <source>
        <dbReference type="Proteomes" id="UP000176504"/>
    </source>
</evidence>
<protein>
    <recommendedName>
        <fullName evidence="8">RDD domain-containing protein</fullName>
    </recommendedName>
</protein>
<organism evidence="9 10">
    <name type="scientific">candidate division WWE3 bacterium RIFCSPLOWO2_01_FULL_41_18</name>
    <dbReference type="NCBI Taxonomy" id="1802625"/>
    <lineage>
        <taxon>Bacteria</taxon>
        <taxon>Katanobacteria</taxon>
    </lineage>
</organism>
<dbReference type="Proteomes" id="UP000176504">
    <property type="component" value="Unassembled WGS sequence"/>
</dbReference>
<dbReference type="EMBL" id="MEVI01000003">
    <property type="protein sequence ID" value="OGC55126.1"/>
    <property type="molecule type" value="Genomic_DNA"/>
</dbReference>
<proteinExistence type="predicted"/>
<keyword evidence="5 7" id="KW-0472">Membrane</keyword>
<dbReference type="AlphaFoldDB" id="A0A1F4VD00"/>
<feature type="transmembrane region" description="Helical" evidence="7">
    <location>
        <begin position="149"/>
        <end position="171"/>
    </location>
</feature>
<feature type="region of interest" description="Disordered" evidence="6">
    <location>
        <begin position="193"/>
        <end position="219"/>
    </location>
</feature>
<evidence type="ECO:0000256" key="6">
    <source>
        <dbReference type="SAM" id="MobiDB-lite"/>
    </source>
</evidence>
<keyword evidence="4 7" id="KW-1133">Transmembrane helix</keyword>
<dbReference type="InterPro" id="IPR051791">
    <property type="entry name" value="Pra-immunoreactive"/>
</dbReference>
<dbReference type="PANTHER" id="PTHR36115">
    <property type="entry name" value="PROLINE-RICH ANTIGEN HOMOLOG-RELATED"/>
    <property type="match status" value="1"/>
</dbReference>
<keyword evidence="2" id="KW-1003">Cell membrane</keyword>
<dbReference type="GO" id="GO:0005886">
    <property type="term" value="C:plasma membrane"/>
    <property type="evidence" value="ECO:0007669"/>
    <property type="project" value="UniProtKB-SubCell"/>
</dbReference>
<comment type="subcellular location">
    <subcellularLocation>
        <location evidence="1">Cell membrane</location>
        <topology evidence="1">Multi-pass membrane protein</topology>
    </subcellularLocation>
</comment>
<feature type="domain" description="RDD" evidence="8">
    <location>
        <begin position="7"/>
        <end position="137"/>
    </location>
</feature>
<dbReference type="Pfam" id="PF06271">
    <property type="entry name" value="RDD"/>
    <property type="match status" value="1"/>
</dbReference>
<comment type="caution">
    <text evidence="9">The sequence shown here is derived from an EMBL/GenBank/DDBJ whole genome shotgun (WGS) entry which is preliminary data.</text>
</comment>
<evidence type="ECO:0000256" key="5">
    <source>
        <dbReference type="ARBA" id="ARBA00023136"/>
    </source>
</evidence>
<keyword evidence="3 7" id="KW-0812">Transmembrane</keyword>
<evidence type="ECO:0000313" key="9">
    <source>
        <dbReference type="EMBL" id="OGC55126.1"/>
    </source>
</evidence>
<feature type="compositionally biased region" description="Polar residues" evidence="6">
    <location>
        <begin position="193"/>
        <end position="202"/>
    </location>
</feature>
<sequence length="219" mass="24827">MDNKVFASFWLRALAHVLNALVLSIDAFVLMYLVVSFLSYDVFVFINSLLWFLLFAIFVRPFIWFLLWPVLISEYGGDVGKLICGLKIVHEDGSNLTFKRAMFREYIAKMAAGALFGIGYYWIFKTEKKQGWHDMLSDTYVVKEKSGRLFVSLVALVVVLVLNAGLAVLSVRSYLGNESLKRDVTSILEEIGKSSSPDTSNKVYEPLDLKPLPTPPTFY</sequence>
<evidence type="ECO:0000259" key="8">
    <source>
        <dbReference type="Pfam" id="PF06271"/>
    </source>
</evidence>
<dbReference type="InterPro" id="IPR010432">
    <property type="entry name" value="RDD"/>
</dbReference>
<evidence type="ECO:0000256" key="2">
    <source>
        <dbReference type="ARBA" id="ARBA00022475"/>
    </source>
</evidence>
<reference evidence="9 10" key="1">
    <citation type="journal article" date="2016" name="Nat. Commun.">
        <title>Thousands of microbial genomes shed light on interconnected biogeochemical processes in an aquifer system.</title>
        <authorList>
            <person name="Anantharaman K."/>
            <person name="Brown C.T."/>
            <person name="Hug L.A."/>
            <person name="Sharon I."/>
            <person name="Castelle C.J."/>
            <person name="Probst A.J."/>
            <person name="Thomas B.C."/>
            <person name="Singh A."/>
            <person name="Wilkins M.J."/>
            <person name="Karaoz U."/>
            <person name="Brodie E.L."/>
            <person name="Williams K.H."/>
            <person name="Hubbard S.S."/>
            <person name="Banfield J.F."/>
        </authorList>
    </citation>
    <scope>NUCLEOTIDE SEQUENCE [LARGE SCALE GENOMIC DNA]</scope>
</reference>
<accession>A0A1F4VD00</accession>
<evidence type="ECO:0000256" key="1">
    <source>
        <dbReference type="ARBA" id="ARBA00004651"/>
    </source>
</evidence>
<evidence type="ECO:0000256" key="7">
    <source>
        <dbReference type="SAM" id="Phobius"/>
    </source>
</evidence>
<feature type="transmembrane region" description="Helical" evidence="7">
    <location>
        <begin position="21"/>
        <end position="43"/>
    </location>
</feature>
<evidence type="ECO:0000256" key="4">
    <source>
        <dbReference type="ARBA" id="ARBA00022989"/>
    </source>
</evidence>
<gene>
    <name evidence="9" type="ORF">A3A78_04070</name>
</gene>
<feature type="transmembrane region" description="Helical" evidence="7">
    <location>
        <begin position="106"/>
        <end position="124"/>
    </location>
</feature>
<evidence type="ECO:0000256" key="3">
    <source>
        <dbReference type="ARBA" id="ARBA00022692"/>
    </source>
</evidence>
<name>A0A1F4VD00_UNCKA</name>